<sequence length="80" mass="8091">MICLGMVEEINVSHSHMLVHLASISLDDAGVNSPSISLKDAGVGSGSISLEDAGVGSGNISLDDAATAVVLRISHHQGLL</sequence>
<dbReference type="OrthoDB" id="10327043at2759"/>
<reference evidence="2" key="1">
    <citation type="submission" date="2016-06" db="EMBL/GenBank/DDBJ databases">
        <title>Parallel loss of symbiosis genes in relatives of nitrogen-fixing non-legume Parasponia.</title>
        <authorList>
            <person name="Van Velzen R."/>
            <person name="Holmer R."/>
            <person name="Bu F."/>
            <person name="Rutten L."/>
            <person name="Van Zeijl A."/>
            <person name="Liu W."/>
            <person name="Santuari L."/>
            <person name="Cao Q."/>
            <person name="Sharma T."/>
            <person name="Shen D."/>
            <person name="Roswanjaya Y."/>
            <person name="Wardhani T."/>
            <person name="Kalhor M.S."/>
            <person name="Jansen J."/>
            <person name="Van den Hoogen J."/>
            <person name="Gungor B."/>
            <person name="Hartog M."/>
            <person name="Hontelez J."/>
            <person name="Verver J."/>
            <person name="Yang W.-C."/>
            <person name="Schijlen E."/>
            <person name="Repin R."/>
            <person name="Schilthuizen M."/>
            <person name="Schranz E."/>
            <person name="Heidstra R."/>
            <person name="Miyata K."/>
            <person name="Fedorova E."/>
            <person name="Kohlen W."/>
            <person name="Bisseling T."/>
            <person name="Smit S."/>
            <person name="Geurts R."/>
        </authorList>
    </citation>
    <scope>NUCLEOTIDE SEQUENCE [LARGE SCALE GENOMIC DNA]</scope>
    <source>
        <strain evidence="2">cv. WU1-14</strain>
    </source>
</reference>
<accession>A0A2P5CLS3</accession>
<name>A0A2P5CLS3_PARAD</name>
<protein>
    <submittedName>
        <fullName evidence="1">Uncharacterized protein</fullName>
    </submittedName>
</protein>
<evidence type="ECO:0000313" key="2">
    <source>
        <dbReference type="Proteomes" id="UP000237105"/>
    </source>
</evidence>
<dbReference type="AlphaFoldDB" id="A0A2P5CLS3"/>
<organism evidence="1 2">
    <name type="scientific">Parasponia andersonii</name>
    <name type="common">Sponia andersonii</name>
    <dbReference type="NCBI Taxonomy" id="3476"/>
    <lineage>
        <taxon>Eukaryota</taxon>
        <taxon>Viridiplantae</taxon>
        <taxon>Streptophyta</taxon>
        <taxon>Embryophyta</taxon>
        <taxon>Tracheophyta</taxon>
        <taxon>Spermatophyta</taxon>
        <taxon>Magnoliopsida</taxon>
        <taxon>eudicotyledons</taxon>
        <taxon>Gunneridae</taxon>
        <taxon>Pentapetalae</taxon>
        <taxon>rosids</taxon>
        <taxon>fabids</taxon>
        <taxon>Rosales</taxon>
        <taxon>Cannabaceae</taxon>
        <taxon>Parasponia</taxon>
    </lineage>
</organism>
<gene>
    <name evidence="1" type="ORF">PanWU01x14_141990</name>
</gene>
<keyword evidence="2" id="KW-1185">Reference proteome</keyword>
<evidence type="ECO:0000313" key="1">
    <source>
        <dbReference type="EMBL" id="PON61997.1"/>
    </source>
</evidence>
<dbReference type="Proteomes" id="UP000237105">
    <property type="component" value="Unassembled WGS sequence"/>
</dbReference>
<proteinExistence type="predicted"/>
<dbReference type="EMBL" id="JXTB01000117">
    <property type="protein sequence ID" value="PON61997.1"/>
    <property type="molecule type" value="Genomic_DNA"/>
</dbReference>
<comment type="caution">
    <text evidence="1">The sequence shown here is derived from an EMBL/GenBank/DDBJ whole genome shotgun (WGS) entry which is preliminary data.</text>
</comment>